<feature type="region of interest" description="Disordered" evidence="1">
    <location>
        <begin position="1"/>
        <end position="245"/>
    </location>
</feature>
<evidence type="ECO:0000256" key="1">
    <source>
        <dbReference type="SAM" id="MobiDB-lite"/>
    </source>
</evidence>
<keyword evidence="3" id="KW-1185">Reference proteome</keyword>
<name>A0ABQ9WAL3_SAGOE</name>
<feature type="compositionally biased region" description="Basic residues" evidence="1">
    <location>
        <begin position="111"/>
        <end position="124"/>
    </location>
</feature>
<dbReference type="Proteomes" id="UP001266305">
    <property type="component" value="Unassembled WGS sequence"/>
</dbReference>
<organism evidence="2 3">
    <name type="scientific">Saguinus oedipus</name>
    <name type="common">Cotton-top tamarin</name>
    <name type="synonym">Oedipomidas oedipus</name>
    <dbReference type="NCBI Taxonomy" id="9490"/>
    <lineage>
        <taxon>Eukaryota</taxon>
        <taxon>Metazoa</taxon>
        <taxon>Chordata</taxon>
        <taxon>Craniata</taxon>
        <taxon>Vertebrata</taxon>
        <taxon>Euteleostomi</taxon>
        <taxon>Mammalia</taxon>
        <taxon>Eutheria</taxon>
        <taxon>Euarchontoglires</taxon>
        <taxon>Primates</taxon>
        <taxon>Haplorrhini</taxon>
        <taxon>Platyrrhini</taxon>
        <taxon>Cebidae</taxon>
        <taxon>Callitrichinae</taxon>
        <taxon>Saguinus</taxon>
    </lineage>
</organism>
<feature type="compositionally biased region" description="Basic and acidic residues" evidence="1">
    <location>
        <begin position="80"/>
        <end position="89"/>
    </location>
</feature>
<protein>
    <submittedName>
        <fullName evidence="2">Uncharacterized protein</fullName>
    </submittedName>
</protein>
<feature type="compositionally biased region" description="Low complexity" evidence="1">
    <location>
        <begin position="97"/>
        <end position="110"/>
    </location>
</feature>
<dbReference type="EMBL" id="JASSZA010000002">
    <property type="protein sequence ID" value="KAK2118371.1"/>
    <property type="molecule type" value="Genomic_DNA"/>
</dbReference>
<reference evidence="2 3" key="1">
    <citation type="submission" date="2023-05" db="EMBL/GenBank/DDBJ databases">
        <title>B98-5 Cell Line De Novo Hybrid Assembly: An Optical Mapping Approach.</title>
        <authorList>
            <person name="Kananen K."/>
            <person name="Auerbach J.A."/>
            <person name="Kautto E."/>
            <person name="Blachly J.S."/>
        </authorList>
    </citation>
    <scope>NUCLEOTIDE SEQUENCE [LARGE SCALE GENOMIC DNA]</scope>
    <source>
        <strain evidence="2">B95-8</strain>
        <tissue evidence="2">Cell line</tissue>
    </source>
</reference>
<proteinExistence type="predicted"/>
<accession>A0ABQ9WAL3</accession>
<gene>
    <name evidence="2" type="ORF">P7K49_005258</name>
</gene>
<evidence type="ECO:0000313" key="2">
    <source>
        <dbReference type="EMBL" id="KAK2118371.1"/>
    </source>
</evidence>
<sequence>MLQVHPSLPPPPALREPRPKSEGDCYQPAKSRLRFDPQRPNSGSAASGAGHRSCAAPSPSLFPVTSPRQAAAITESRALVPERAEEEAQRPTAEYCSESQRASASLSSRQKNTRNRRRRVRVPRVRAAAREQRGATAGWGGWHHGREGVHQGAGPVDRAAERVQAAVRVPGQEPMREGELYSGSRQLPWGRPRRRKGDREEGVTWRRPPARAPRVTETGAQPGRRLLPNDLAPPASRAGIGCRRQRRLKWRRSPGSWAFESPGLGARRSGWGGGAETLWVSIRDGFEGERA</sequence>
<evidence type="ECO:0000313" key="3">
    <source>
        <dbReference type="Proteomes" id="UP001266305"/>
    </source>
</evidence>
<comment type="caution">
    <text evidence="2">The sequence shown here is derived from an EMBL/GenBank/DDBJ whole genome shotgun (WGS) entry which is preliminary data.</text>
</comment>